<sequence>MAVGLMGEETERMAFAVDTTFDVAFWFADTALNQNEYLAPQKMQRLLYLAQAYYAVVHRGKKLMPAVFVADEMGPIEPTVYRAFMKGRPDVEVDIFLPDQVEKFLDGIWKKFGHLSVEHLNRLINDNNAYGLALRKGRRTEIPLDAMRSSFQNASNKKKREHPGLGKKIMVTQHGAPVSVQSWVPGAKPVDAD</sequence>
<name>A0A4R3JH09_9PROT</name>
<accession>A0A4R3JH09</accession>
<evidence type="ECO:0000313" key="1">
    <source>
        <dbReference type="EMBL" id="TCS64060.1"/>
    </source>
</evidence>
<comment type="caution">
    <text evidence="1">The sequence shown here is derived from an EMBL/GenBank/DDBJ whole genome shotgun (WGS) entry which is preliminary data.</text>
</comment>
<protein>
    <submittedName>
        <fullName evidence="1">Putative phage-associated protein</fullName>
    </submittedName>
</protein>
<evidence type="ECO:0000313" key="2">
    <source>
        <dbReference type="Proteomes" id="UP000295304"/>
    </source>
</evidence>
<gene>
    <name evidence="1" type="ORF">EDD55_10297</name>
</gene>
<proteinExistence type="predicted"/>
<dbReference type="EMBL" id="SLZW01000002">
    <property type="protein sequence ID" value="TCS64060.1"/>
    <property type="molecule type" value="Genomic_DNA"/>
</dbReference>
<organism evidence="1 2">
    <name type="scientific">Varunaivibrio sulfuroxidans</name>
    <dbReference type="NCBI Taxonomy" id="1773489"/>
    <lineage>
        <taxon>Bacteria</taxon>
        <taxon>Pseudomonadati</taxon>
        <taxon>Pseudomonadota</taxon>
        <taxon>Alphaproteobacteria</taxon>
        <taxon>Rhodospirillales</taxon>
        <taxon>Magnetovibrionaceae</taxon>
        <taxon>Varunaivibrio</taxon>
    </lineage>
</organism>
<reference evidence="1 2" key="1">
    <citation type="submission" date="2019-03" db="EMBL/GenBank/DDBJ databases">
        <title>Genomic Encyclopedia of Type Strains, Phase IV (KMG-IV): sequencing the most valuable type-strain genomes for metagenomic binning, comparative biology and taxonomic classification.</title>
        <authorList>
            <person name="Goeker M."/>
        </authorList>
    </citation>
    <scope>NUCLEOTIDE SEQUENCE [LARGE SCALE GENOMIC DNA]</scope>
    <source>
        <strain evidence="1 2">DSM 101688</strain>
    </source>
</reference>
<dbReference type="Proteomes" id="UP000295304">
    <property type="component" value="Unassembled WGS sequence"/>
</dbReference>
<keyword evidence="2" id="KW-1185">Reference proteome</keyword>
<dbReference type="AlphaFoldDB" id="A0A4R3JH09"/>